<dbReference type="RefSeq" id="WP_029515287.1">
    <property type="nucleotide sequence ID" value="NZ_ALJV01000043.1"/>
</dbReference>
<sequence length="74" mass="8697">MLLNYCHDYIMFFDWLVAENFTKESMIDEVGFNAQRVLMEYMKIAFADINWVETMVDDEDEGLTGDETEALSIQ</sequence>
<proteinExistence type="predicted"/>
<dbReference type="Proteomes" id="UP000650605">
    <property type="component" value="Unassembled WGS sequence"/>
</dbReference>
<gene>
    <name evidence="1" type="ORF">JDW19_12735</name>
</gene>
<organism evidence="1 2">
    <name type="scientific">Paenibacillus polymyxa</name>
    <name type="common">Bacillus polymyxa</name>
    <dbReference type="NCBI Taxonomy" id="1406"/>
    <lineage>
        <taxon>Bacteria</taxon>
        <taxon>Bacillati</taxon>
        <taxon>Bacillota</taxon>
        <taxon>Bacilli</taxon>
        <taxon>Bacillales</taxon>
        <taxon>Paenibacillaceae</taxon>
        <taxon>Paenibacillus</taxon>
    </lineage>
</organism>
<dbReference type="EMBL" id="JAEHFQ010000006">
    <property type="protein sequence ID" value="MBM0633985.1"/>
    <property type="molecule type" value="Genomic_DNA"/>
</dbReference>
<dbReference type="AlphaFoldDB" id="A0A8I1LRB1"/>
<reference evidence="1" key="1">
    <citation type="submission" date="2020-12" db="EMBL/GenBank/DDBJ databases">
        <title>Paenibacillus polymyxa LMG 27872: a double-edged sword.</title>
        <authorList>
            <person name="Langendries S."/>
            <person name="Garcia Mendez S."/>
            <person name="Beirinckx S."/>
            <person name="Viaene T."/>
            <person name="Baeyen S."/>
            <person name="Goeminne G."/>
            <person name="Willems A."/>
            <person name="Debode J."/>
            <person name="Goormachtig S."/>
        </authorList>
    </citation>
    <scope>NUCLEOTIDE SEQUENCE</scope>
    <source>
        <strain evidence="1">LMG 27872</strain>
    </source>
</reference>
<name>A0A8I1LRB1_PAEPO</name>
<accession>A0A8I1LRB1</accession>
<evidence type="ECO:0000313" key="1">
    <source>
        <dbReference type="EMBL" id="MBM0633985.1"/>
    </source>
</evidence>
<protein>
    <submittedName>
        <fullName evidence="1">Uncharacterized protein</fullName>
    </submittedName>
</protein>
<evidence type="ECO:0000313" key="2">
    <source>
        <dbReference type="Proteomes" id="UP000650605"/>
    </source>
</evidence>
<comment type="caution">
    <text evidence="1">The sequence shown here is derived from an EMBL/GenBank/DDBJ whole genome shotgun (WGS) entry which is preliminary data.</text>
</comment>